<dbReference type="Proteomes" id="UP001165565">
    <property type="component" value="Unassembled WGS sequence"/>
</dbReference>
<keyword evidence="1" id="KW-1133">Transmembrane helix</keyword>
<proteinExistence type="predicted"/>
<name>A0AA41ZHZ1_9SPHN</name>
<sequence>MTVRDFAWRALGAQLVVAGYAASELAPPEAARPAALFGFAVAIAGAVLIIQGRRAALALIIERGRHRELPRALRARHRARP</sequence>
<comment type="caution">
    <text evidence="2">The sequence shown here is derived from an EMBL/GenBank/DDBJ whole genome shotgun (WGS) entry which is preliminary data.</text>
</comment>
<evidence type="ECO:0000256" key="1">
    <source>
        <dbReference type="SAM" id="Phobius"/>
    </source>
</evidence>
<dbReference type="EMBL" id="JANFAV010000010">
    <property type="protein sequence ID" value="MCW6536023.1"/>
    <property type="molecule type" value="Genomic_DNA"/>
</dbReference>
<feature type="transmembrane region" description="Helical" evidence="1">
    <location>
        <begin position="33"/>
        <end position="50"/>
    </location>
</feature>
<evidence type="ECO:0000313" key="2">
    <source>
        <dbReference type="EMBL" id="MCW6536023.1"/>
    </source>
</evidence>
<evidence type="ECO:0000313" key="3">
    <source>
        <dbReference type="Proteomes" id="UP001165565"/>
    </source>
</evidence>
<dbReference type="AlphaFoldDB" id="A0AA41ZHZ1"/>
<keyword evidence="1" id="KW-0472">Membrane</keyword>
<reference evidence="2" key="1">
    <citation type="submission" date="2022-06" db="EMBL/GenBank/DDBJ databases">
        <title>Sphingomonas sp. nov. isolated from rhizosphere soil of tomato.</title>
        <authorList>
            <person name="Dong H."/>
            <person name="Gao R."/>
        </authorList>
    </citation>
    <scope>NUCLEOTIDE SEQUENCE</scope>
    <source>
        <strain evidence="2">MMSM24</strain>
    </source>
</reference>
<keyword evidence="3" id="KW-1185">Reference proteome</keyword>
<protein>
    <submittedName>
        <fullName evidence="2">Uncharacterized protein</fullName>
    </submittedName>
</protein>
<dbReference type="RefSeq" id="WP_265269448.1">
    <property type="nucleotide sequence ID" value="NZ_JANFAV010000010.1"/>
</dbReference>
<accession>A0AA41ZHZ1</accession>
<organism evidence="2 3">
    <name type="scientific">Sphingomonas lycopersici</name>
    <dbReference type="NCBI Taxonomy" id="2951807"/>
    <lineage>
        <taxon>Bacteria</taxon>
        <taxon>Pseudomonadati</taxon>
        <taxon>Pseudomonadota</taxon>
        <taxon>Alphaproteobacteria</taxon>
        <taxon>Sphingomonadales</taxon>
        <taxon>Sphingomonadaceae</taxon>
        <taxon>Sphingomonas</taxon>
    </lineage>
</organism>
<gene>
    <name evidence="2" type="ORF">NEE01_14675</name>
</gene>
<keyword evidence="1" id="KW-0812">Transmembrane</keyword>